<name>A0A8B6F5H6_MYTGA</name>
<evidence type="ECO:0000256" key="1">
    <source>
        <dbReference type="SAM" id="SignalP"/>
    </source>
</evidence>
<evidence type="ECO:0000313" key="2">
    <source>
        <dbReference type="EMBL" id="VDI44716.1"/>
    </source>
</evidence>
<keyword evidence="3" id="KW-1185">Reference proteome</keyword>
<accession>A0A8B6F5H6</accession>
<evidence type="ECO:0000313" key="3">
    <source>
        <dbReference type="Proteomes" id="UP000596742"/>
    </source>
</evidence>
<feature type="signal peptide" evidence="1">
    <location>
        <begin position="1"/>
        <end position="20"/>
    </location>
</feature>
<feature type="chain" id="PRO_5032914909" evidence="1">
    <location>
        <begin position="21"/>
        <end position="83"/>
    </location>
</feature>
<dbReference type="Proteomes" id="UP000596742">
    <property type="component" value="Unassembled WGS sequence"/>
</dbReference>
<keyword evidence="1" id="KW-0732">Signal</keyword>
<protein>
    <submittedName>
        <fullName evidence="2">Uncharacterized protein</fullName>
    </submittedName>
</protein>
<sequence length="83" mass="9473">MKSIQMIVAILVFTAVCVSAGYYKNLMPICYDKDGYCEIGNACRKGFTCDVNQPYGCKGAKCCIRDQVYNTYEPQGYNSYRHW</sequence>
<organism evidence="2 3">
    <name type="scientific">Mytilus galloprovincialis</name>
    <name type="common">Mediterranean mussel</name>
    <dbReference type="NCBI Taxonomy" id="29158"/>
    <lineage>
        <taxon>Eukaryota</taxon>
        <taxon>Metazoa</taxon>
        <taxon>Spiralia</taxon>
        <taxon>Lophotrochozoa</taxon>
        <taxon>Mollusca</taxon>
        <taxon>Bivalvia</taxon>
        <taxon>Autobranchia</taxon>
        <taxon>Pteriomorphia</taxon>
        <taxon>Mytilida</taxon>
        <taxon>Mytiloidea</taxon>
        <taxon>Mytilidae</taxon>
        <taxon>Mytilinae</taxon>
        <taxon>Mytilus</taxon>
    </lineage>
</organism>
<dbReference type="AlphaFoldDB" id="A0A8B6F5H6"/>
<gene>
    <name evidence="2" type="ORF">MGAL_10B020876</name>
</gene>
<dbReference type="EMBL" id="UYJE01006288">
    <property type="protein sequence ID" value="VDI44716.1"/>
    <property type="molecule type" value="Genomic_DNA"/>
</dbReference>
<proteinExistence type="predicted"/>
<comment type="caution">
    <text evidence="2">The sequence shown here is derived from an EMBL/GenBank/DDBJ whole genome shotgun (WGS) entry which is preliminary data.</text>
</comment>
<reference evidence="2" key="1">
    <citation type="submission" date="2018-11" db="EMBL/GenBank/DDBJ databases">
        <authorList>
            <person name="Alioto T."/>
            <person name="Alioto T."/>
        </authorList>
    </citation>
    <scope>NUCLEOTIDE SEQUENCE</scope>
</reference>